<keyword evidence="4" id="KW-1185">Reference proteome</keyword>
<dbReference type="Pfam" id="PF00078">
    <property type="entry name" value="RVT_1"/>
    <property type="match status" value="1"/>
</dbReference>
<reference evidence="3" key="1">
    <citation type="submission" date="2021-12" db="EMBL/GenBank/DDBJ databases">
        <authorList>
            <person name="Martin H S."/>
        </authorList>
    </citation>
    <scope>NUCLEOTIDE SEQUENCE</scope>
</reference>
<organism evidence="3 4">
    <name type="scientific">Brenthis ino</name>
    <name type="common">lesser marbled fritillary</name>
    <dbReference type="NCBI Taxonomy" id="405034"/>
    <lineage>
        <taxon>Eukaryota</taxon>
        <taxon>Metazoa</taxon>
        <taxon>Ecdysozoa</taxon>
        <taxon>Arthropoda</taxon>
        <taxon>Hexapoda</taxon>
        <taxon>Insecta</taxon>
        <taxon>Pterygota</taxon>
        <taxon>Neoptera</taxon>
        <taxon>Endopterygota</taxon>
        <taxon>Lepidoptera</taxon>
        <taxon>Glossata</taxon>
        <taxon>Ditrysia</taxon>
        <taxon>Papilionoidea</taxon>
        <taxon>Nymphalidae</taxon>
        <taxon>Heliconiinae</taxon>
        <taxon>Argynnini</taxon>
        <taxon>Brenthis</taxon>
    </lineage>
</organism>
<dbReference type="Gene3D" id="3.10.10.10">
    <property type="entry name" value="HIV Type 1 Reverse Transcriptase, subunit A, domain 1"/>
    <property type="match status" value="1"/>
</dbReference>
<dbReference type="InterPro" id="IPR000477">
    <property type="entry name" value="RT_dom"/>
</dbReference>
<evidence type="ECO:0000256" key="1">
    <source>
        <dbReference type="SAM" id="MobiDB-lite"/>
    </source>
</evidence>
<dbReference type="InterPro" id="IPR043128">
    <property type="entry name" value="Rev_trsase/Diguanyl_cyclase"/>
</dbReference>
<dbReference type="GO" id="GO:0071897">
    <property type="term" value="P:DNA biosynthetic process"/>
    <property type="evidence" value="ECO:0007669"/>
    <property type="project" value="UniProtKB-ARBA"/>
</dbReference>
<evidence type="ECO:0000313" key="4">
    <source>
        <dbReference type="Proteomes" id="UP000838878"/>
    </source>
</evidence>
<name>A0A8J9W6M7_9NEOP</name>
<dbReference type="Proteomes" id="UP000838878">
    <property type="component" value="Chromosome 6"/>
</dbReference>
<dbReference type="SUPFAM" id="SSF56672">
    <property type="entry name" value="DNA/RNA polymerases"/>
    <property type="match status" value="1"/>
</dbReference>
<gene>
    <name evidence="3" type="ORF">BINO364_LOCUS12765</name>
</gene>
<feature type="region of interest" description="Disordered" evidence="1">
    <location>
        <begin position="187"/>
        <end position="212"/>
    </location>
</feature>
<dbReference type="Pfam" id="PF03564">
    <property type="entry name" value="DUF1759"/>
    <property type="match status" value="1"/>
</dbReference>
<dbReference type="Gene3D" id="3.30.70.270">
    <property type="match status" value="1"/>
</dbReference>
<feature type="domain" description="Reverse transcriptase" evidence="2">
    <location>
        <begin position="675"/>
        <end position="797"/>
    </location>
</feature>
<dbReference type="Pfam" id="PF05380">
    <property type="entry name" value="Peptidase_A17"/>
    <property type="match status" value="1"/>
</dbReference>
<dbReference type="PANTHER" id="PTHR47331">
    <property type="entry name" value="PHD-TYPE DOMAIN-CONTAINING PROTEIN"/>
    <property type="match status" value="1"/>
</dbReference>
<accession>A0A8J9W6M7</accession>
<proteinExistence type="predicted"/>
<dbReference type="InterPro" id="IPR005312">
    <property type="entry name" value="DUF1759"/>
</dbReference>
<evidence type="ECO:0000259" key="2">
    <source>
        <dbReference type="Pfam" id="PF00078"/>
    </source>
</evidence>
<dbReference type="InterPro" id="IPR008042">
    <property type="entry name" value="Retrotrans_Pao"/>
</dbReference>
<protein>
    <recommendedName>
        <fullName evidence="2">Reverse transcriptase domain-containing protein</fullName>
    </recommendedName>
</protein>
<evidence type="ECO:0000313" key="3">
    <source>
        <dbReference type="EMBL" id="CAH0727422.1"/>
    </source>
</evidence>
<dbReference type="InterPro" id="IPR043502">
    <property type="entry name" value="DNA/RNA_pol_sf"/>
</dbReference>
<dbReference type="OrthoDB" id="10055784at2759"/>
<feature type="non-terminal residue" evidence="3">
    <location>
        <position position="1324"/>
    </location>
</feature>
<dbReference type="PANTHER" id="PTHR47331:SF5">
    <property type="entry name" value="RIBONUCLEASE H"/>
    <property type="match status" value="1"/>
</dbReference>
<dbReference type="EMBL" id="OV170226">
    <property type="protein sequence ID" value="CAH0727422.1"/>
    <property type="molecule type" value="Genomic_DNA"/>
</dbReference>
<dbReference type="CDD" id="cd01644">
    <property type="entry name" value="RT_pepA17"/>
    <property type="match status" value="1"/>
</dbReference>
<sequence length="1324" mass="150568">MARPRIRCADLPIFSGIANEWLSFRAAYQDSTRIYQISANENLQRLRSCLRGEARNVVAGLLHAATDPDVVMKTLEQCFGRPEVIIDQAFLELKKLPRPGSSAVDLNSFAVKVQSVVSILNSIGRQGYLYNPMLAREVLDKLSPHIRARWCDYSEEHEVTLQPEIVVLSRFLMREADRALKHAYAPPMSVSTPAATRRETRPSTNTGNQRKKMSAVYNVTEAEEEQVSQCPSCEQTHALPQCPKYKGLSLDERWELVKEKKLCFKCITKKHRRSNCKAKLCGVNECRSPHHPTLHREEKTPKPLISETEAVLSVATKATVSTQAVLLKMCPVTVVGPRGEEKTYALLDEGATITLIDEELAKKIGAKGPLTPLHMHGVNMTQHEEDSRLVTVHLEGKDGKRHKLRARTIKNMKLHQQSIPSALLKQEHLRDLPREEVCYDQAHPGILVGTDHWEYIVSRELRVGGPNQPAASRTQLGWVVHGTAPRSVIHNQDGVLHVFTVEPGGSLKEQQDQRLHDLVEEHFRIDALGIAHKSRVSEVNSRATKIVEQTLKKVEGGYQVGLPWKQDDIKMPPSFDAALRRLTKIEQKMDAAPAFAKEYTKQIENLLAKGYAVPCNGTERSSPVCWYLPHFAVQNPNKPGRQRLVFDAAAKSRGVSLNDYLLEGPDLLTSLQGILFRFRERPVAITADIQEMFLQVKIRPEDQPAQQFLWRGADRDNPPRHYKMTSMIFGAASSPFMAHYVRKHNAQEHAQTHPRALEAITRSHYMDDLVASYDTTEEARRAIQETREVHAAAGFTLRGWNANAKEVIGDVPTQLRATSPTRLGGDGPENKILGLYWDAERDELGFNTSMNRVPAEVRAQTRPPTKREALSAVMSLYDPLGLLSHYTIRAKIILQSLWRMKMEWDEPIPAEENEMFEAWLRQLPDLTCLRLERCYALEGYQGLELHIFCDASEQAYSAVAYWRVTRPNGAIAVSLVTAKAKVAPRRTQTIPRLELQAAVIGARLAETIKKEHRVEVQRTMYWTGSTTVIHWIRHDARRYTPFVAHRLGELAELTQPEDWRWVPTSDNVADDATRFAHTRITSDDRWFRGPEFLRQPEELWPVDERSTEEEEVLLHVTTEDQQGDEWLPDPARFSKFETLVRAAARVLVFVDKCRRRATGLEHRHIEKAERALIRRAQKDSFREELLRMKASHPLPKASRLFRLDPVLEEGILRVRGRIGAATAPLEVKRPIILDGRHRITKLIVLREHCAAGHANRERVTNDLRQRYWIIHLRPTVRTIERECALCRTKTGVFKRPVTKLVVLVKEEARSAAPGGELLRTTSNE</sequence>